<name>A0A7W4PDZ8_9PROT</name>
<dbReference type="Proteomes" id="UP000555756">
    <property type="component" value="Unassembled WGS sequence"/>
</dbReference>
<dbReference type="Gene3D" id="1.10.443.10">
    <property type="entry name" value="Intergrase catalytic core"/>
    <property type="match status" value="1"/>
</dbReference>
<dbReference type="GO" id="GO:0015074">
    <property type="term" value="P:DNA integration"/>
    <property type="evidence" value="ECO:0007669"/>
    <property type="project" value="InterPro"/>
</dbReference>
<dbReference type="SUPFAM" id="SSF56349">
    <property type="entry name" value="DNA breaking-rejoining enzymes"/>
    <property type="match status" value="1"/>
</dbReference>
<dbReference type="InterPro" id="IPR013762">
    <property type="entry name" value="Integrase-like_cat_sf"/>
</dbReference>
<keyword evidence="4" id="KW-1185">Reference proteome</keyword>
<dbReference type="Pfam" id="PF00589">
    <property type="entry name" value="Phage_integrase"/>
    <property type="match status" value="1"/>
</dbReference>
<dbReference type="RefSeq" id="WP_183119613.1">
    <property type="nucleotide sequence ID" value="NZ_JABEQF010000006.1"/>
</dbReference>
<dbReference type="GO" id="GO:0006310">
    <property type="term" value="P:DNA recombination"/>
    <property type="evidence" value="ECO:0007669"/>
    <property type="project" value="UniProtKB-KW"/>
</dbReference>
<reference evidence="3 4" key="1">
    <citation type="submission" date="2020-04" db="EMBL/GenBank/DDBJ databases">
        <title>Description of novel Gluconacetobacter.</title>
        <authorList>
            <person name="Sombolestani A."/>
        </authorList>
    </citation>
    <scope>NUCLEOTIDE SEQUENCE [LARGE SCALE GENOMIC DNA]</scope>
    <source>
        <strain evidence="3 4">LMG 21311</strain>
    </source>
</reference>
<comment type="caution">
    <text evidence="3">The sequence shown here is derived from an EMBL/GenBank/DDBJ whole genome shotgun (WGS) entry which is preliminary data.</text>
</comment>
<evidence type="ECO:0000313" key="3">
    <source>
        <dbReference type="EMBL" id="MBB2190258.1"/>
    </source>
</evidence>
<feature type="domain" description="Tyr recombinase" evidence="2">
    <location>
        <begin position="1"/>
        <end position="68"/>
    </location>
</feature>
<dbReference type="EMBL" id="JABEQF010000006">
    <property type="protein sequence ID" value="MBB2190258.1"/>
    <property type="molecule type" value="Genomic_DNA"/>
</dbReference>
<evidence type="ECO:0000259" key="2">
    <source>
        <dbReference type="PROSITE" id="PS51898"/>
    </source>
</evidence>
<accession>A0A7W4PDZ8</accession>
<evidence type="ECO:0000313" key="4">
    <source>
        <dbReference type="Proteomes" id="UP000555756"/>
    </source>
</evidence>
<proteinExistence type="predicted"/>
<protein>
    <submittedName>
        <fullName evidence="3">Tyrosine-type recombinase/integrase</fullName>
    </submittedName>
</protein>
<organism evidence="3 4">
    <name type="scientific">Gluconacetobacter azotocaptans</name>
    <dbReference type="NCBI Taxonomy" id="142834"/>
    <lineage>
        <taxon>Bacteria</taxon>
        <taxon>Pseudomonadati</taxon>
        <taxon>Pseudomonadota</taxon>
        <taxon>Alphaproteobacteria</taxon>
        <taxon>Acetobacterales</taxon>
        <taxon>Acetobacteraceae</taxon>
        <taxon>Gluconacetobacter</taxon>
    </lineage>
</organism>
<dbReference type="InterPro" id="IPR011010">
    <property type="entry name" value="DNA_brk_join_enz"/>
</dbReference>
<keyword evidence="1" id="KW-0233">DNA recombination</keyword>
<evidence type="ECO:0000256" key="1">
    <source>
        <dbReference type="ARBA" id="ARBA00023172"/>
    </source>
</evidence>
<sequence length="71" mass="8012">MTKAHQTACRRAGIVDFSPHSWRHHWASWMVMTGCDLVTLMRLGGWSSPAMVQRYAAVSADHMAEAIKRLT</sequence>
<dbReference type="AlphaFoldDB" id="A0A7W4PDZ8"/>
<dbReference type="PROSITE" id="PS51898">
    <property type="entry name" value="TYR_RECOMBINASE"/>
    <property type="match status" value="1"/>
</dbReference>
<dbReference type="PROSITE" id="PS51257">
    <property type="entry name" value="PROKAR_LIPOPROTEIN"/>
    <property type="match status" value="1"/>
</dbReference>
<dbReference type="GO" id="GO:0003677">
    <property type="term" value="F:DNA binding"/>
    <property type="evidence" value="ECO:0007669"/>
    <property type="project" value="InterPro"/>
</dbReference>
<dbReference type="InterPro" id="IPR002104">
    <property type="entry name" value="Integrase_catalytic"/>
</dbReference>
<gene>
    <name evidence="3" type="ORF">HLH34_09805</name>
</gene>